<evidence type="ECO:0000256" key="5">
    <source>
        <dbReference type="PROSITE-ProRule" id="PRU00134"/>
    </source>
</evidence>
<feature type="compositionally biased region" description="Polar residues" evidence="7">
    <location>
        <begin position="337"/>
        <end position="357"/>
    </location>
</feature>
<dbReference type="PANTHER" id="PTHR16442:SF1">
    <property type="entry name" value="RING FINGER PROTEIN 17"/>
    <property type="match status" value="1"/>
</dbReference>
<gene>
    <name evidence="11" type="ORF">PUN28_019894</name>
</gene>
<evidence type="ECO:0000256" key="2">
    <source>
        <dbReference type="ARBA" id="ARBA00022771"/>
    </source>
</evidence>
<dbReference type="PROSITE" id="PS50102">
    <property type="entry name" value="RRM"/>
    <property type="match status" value="1"/>
</dbReference>
<proteinExistence type="predicted"/>
<dbReference type="CDD" id="cd00590">
    <property type="entry name" value="RRM_SF"/>
    <property type="match status" value="1"/>
</dbReference>
<keyword evidence="2 5" id="KW-0863">Zinc-finger</keyword>
<dbReference type="PROSITE" id="PS50304">
    <property type="entry name" value="TUDOR"/>
    <property type="match status" value="2"/>
</dbReference>
<dbReference type="SUPFAM" id="SSF54928">
    <property type="entry name" value="RNA-binding domain, RBD"/>
    <property type="match status" value="1"/>
</dbReference>
<dbReference type="InterPro" id="IPR000504">
    <property type="entry name" value="RRM_dom"/>
</dbReference>
<dbReference type="Gene3D" id="6.10.140.2220">
    <property type="match status" value="1"/>
</dbReference>
<evidence type="ECO:0000256" key="7">
    <source>
        <dbReference type="SAM" id="MobiDB-lite"/>
    </source>
</evidence>
<evidence type="ECO:0000313" key="11">
    <source>
        <dbReference type="EMBL" id="KAL0099788.1"/>
    </source>
</evidence>
<keyword evidence="4 6" id="KW-0694">RNA-binding</keyword>
<feature type="compositionally biased region" description="Basic and acidic residues" evidence="7">
    <location>
        <begin position="416"/>
        <end position="430"/>
    </location>
</feature>
<dbReference type="InterPro" id="IPR012677">
    <property type="entry name" value="Nucleotide-bd_a/b_plait_sf"/>
</dbReference>
<dbReference type="InterPro" id="IPR035437">
    <property type="entry name" value="SNase_OB-fold_sf"/>
</dbReference>
<evidence type="ECO:0000256" key="3">
    <source>
        <dbReference type="ARBA" id="ARBA00022833"/>
    </source>
</evidence>
<feature type="compositionally biased region" description="Low complexity" evidence="7">
    <location>
        <begin position="627"/>
        <end position="640"/>
    </location>
</feature>
<dbReference type="SUPFAM" id="SSF144232">
    <property type="entry name" value="HIT/MYND zinc finger-like"/>
    <property type="match status" value="1"/>
</dbReference>
<dbReference type="Pfam" id="PF00567">
    <property type="entry name" value="TUDOR"/>
    <property type="match status" value="4"/>
</dbReference>
<dbReference type="EMBL" id="JADYXP020000027">
    <property type="protein sequence ID" value="KAL0099788.1"/>
    <property type="molecule type" value="Genomic_DNA"/>
</dbReference>
<reference evidence="11 12" key="1">
    <citation type="submission" date="2023-03" db="EMBL/GenBank/DDBJ databases">
        <title>High recombination rates correlate with genetic variation in Cardiocondyla obscurior ants.</title>
        <authorList>
            <person name="Errbii M."/>
        </authorList>
    </citation>
    <scope>NUCLEOTIDE SEQUENCE [LARGE SCALE GENOMIC DNA]</scope>
    <source>
        <strain evidence="11">Alpha-2009</strain>
        <tissue evidence="11">Whole body</tissue>
    </source>
</reference>
<dbReference type="Gene3D" id="2.30.30.140">
    <property type="match status" value="4"/>
</dbReference>
<evidence type="ECO:0000259" key="10">
    <source>
        <dbReference type="PROSITE" id="PS50865"/>
    </source>
</evidence>
<feature type="region of interest" description="Disordered" evidence="7">
    <location>
        <begin position="337"/>
        <end position="445"/>
    </location>
</feature>
<evidence type="ECO:0000256" key="1">
    <source>
        <dbReference type="ARBA" id="ARBA00022723"/>
    </source>
</evidence>
<dbReference type="SMART" id="SM00333">
    <property type="entry name" value="TUDOR"/>
    <property type="match status" value="4"/>
</dbReference>
<dbReference type="Gene3D" id="2.40.50.90">
    <property type="match status" value="1"/>
</dbReference>
<evidence type="ECO:0000313" key="12">
    <source>
        <dbReference type="Proteomes" id="UP001430953"/>
    </source>
</evidence>
<evidence type="ECO:0008006" key="13">
    <source>
        <dbReference type="Google" id="ProtNLM"/>
    </source>
</evidence>
<feature type="domain" description="RRM" evidence="8">
    <location>
        <begin position="19"/>
        <end position="89"/>
    </location>
</feature>
<evidence type="ECO:0000259" key="8">
    <source>
        <dbReference type="PROSITE" id="PS50102"/>
    </source>
</evidence>
<dbReference type="SMART" id="SM00360">
    <property type="entry name" value="RRM"/>
    <property type="match status" value="1"/>
</dbReference>
<dbReference type="InterPro" id="IPR035979">
    <property type="entry name" value="RBD_domain_sf"/>
</dbReference>
<evidence type="ECO:0000259" key="9">
    <source>
        <dbReference type="PROSITE" id="PS50304"/>
    </source>
</evidence>
<name>A0AAW2EAR6_9HYME</name>
<dbReference type="InterPro" id="IPR002893">
    <property type="entry name" value="Znf_MYND"/>
</dbReference>
<dbReference type="GO" id="GO:0008270">
    <property type="term" value="F:zinc ion binding"/>
    <property type="evidence" value="ECO:0007669"/>
    <property type="project" value="UniProtKB-KW"/>
</dbReference>
<feature type="domain" description="MYND-type" evidence="10">
    <location>
        <begin position="224"/>
        <end position="259"/>
    </location>
</feature>
<feature type="compositionally biased region" description="Polar residues" evidence="7">
    <location>
        <begin position="392"/>
        <end position="415"/>
    </location>
</feature>
<sequence>MAYYNAEDDVETMAERKEFKIYVTNLPLELNEAGIGDIFNQYGKVLNVYHPRNTTWAFVIYETYHEAEKAIRVLDNKKPLYLKVALARDKPMRDEQVFRTSEAVESPVARSIDLLPTPNNIIKQPSIGRGRVINAVPSLQSLSKPIDSYEVEDPYVNTNQLWTRGKITVTRDGRRHVSLGRGYTLYEYPEVYPIEEYISKVYEKRNQGSYIYSQDKFQSALQKCLVCSIKTTKHCAKCHTYYCSKDCQLNDWPRHQAECERIPELVEEIDNDVSSLKIDRDNEVHQTKDESVSNTINKTDKPSEVKLRRPNTIIPMKENSNSINSNIDMHKSTYQSMNNGIQSRCSPSRDNGNGTSETKADQSIVRDTISQHRLHKQNDSSESIDQVRKSNEYSSFKSIDQNCHSRNYQNNSSKTIFDKEGSENDSNVRDRSHHNNKNYLQRNGFQDNKDFDCHNGKDVSDQKPSISNEINFYKNTCLSKSRFTIVDVIMSLGNGEYWVIKEEDVNARKDLMKALQNVAVKSYNVPPVIDKIYGVQSDNTWYRAIVTSLNPVKINFIDYGEDKTLKNDEKFREIGDLVNVSKFAIKIRLQSTREEYKNFNPNDKISVRMLSTDFGNTLIVEQEKQSESSSLHTSKSTSNGTKKKIMEENHKTSNKSTKEPGFQVPNVLNALTNLLTQNAVSELQISGCMQFYKPIQNNVYCVALVPQDFRTEFTMICDDLREDCSKISSAADYKPKVGELVCGKDSEGYWYRGYICSETPNLSIFKIDEAQTQSVEKVLPCPAKYFDICAFGVTCEINNSAEVQIVDGMSACFNTIVNKNTNQENFEIEITTESKKIMGTLKPWKFVTNVFFPINNKSEICLTSYRNHYCMFARSLDEEQVEYYNKVLQTVAKIAPTAPNLTRPPADQEIVIAPFEDGNSYRAMVLRAENDKARIVYIDFGNVDVIDVKDLKAMPQISWMQQNCAQRIFLKDVPHDVPSNPEVDHYIRDLLGKEVPLICTYDKGTSPKDGVRLTTVTGISVNDEINRLLTPNWKKEDSDDNRCYMLNHIETASLGREGDTVNALVLFIQEDDQLTYALGPCDENLGDHIVNVLPKMLLEYSEKNKYYIPRVSELCIALYEGGWYRAACIDPKETPTTATIFFIDFGNVESVEHKNIRLMPKDFIVPAAFASLCSVVNLAPVDDSGKYSKAVQKKVKELVEPNSLVKIKIVKYNSDDCGYKIEMPEIRDKLVKEGLV</sequence>
<dbReference type="Pfam" id="PF01753">
    <property type="entry name" value="zf-MYND"/>
    <property type="match status" value="1"/>
</dbReference>
<feature type="domain" description="Tudor" evidence="9">
    <location>
        <begin position="903"/>
        <end position="961"/>
    </location>
</feature>
<dbReference type="GO" id="GO:0003723">
    <property type="term" value="F:RNA binding"/>
    <property type="evidence" value="ECO:0007669"/>
    <property type="project" value="UniProtKB-UniRule"/>
</dbReference>
<dbReference type="Pfam" id="PF00076">
    <property type="entry name" value="RRM_1"/>
    <property type="match status" value="1"/>
</dbReference>
<dbReference type="SUPFAM" id="SSF63748">
    <property type="entry name" value="Tudor/PWWP/MBT"/>
    <property type="match status" value="4"/>
</dbReference>
<evidence type="ECO:0000256" key="4">
    <source>
        <dbReference type="ARBA" id="ARBA00022884"/>
    </source>
</evidence>
<dbReference type="InterPro" id="IPR002999">
    <property type="entry name" value="Tudor"/>
</dbReference>
<keyword evidence="1" id="KW-0479">Metal-binding</keyword>
<comment type="caution">
    <text evidence="11">The sequence shown here is derived from an EMBL/GenBank/DDBJ whole genome shotgun (WGS) entry which is preliminary data.</text>
</comment>
<keyword evidence="12" id="KW-1185">Reference proteome</keyword>
<feature type="domain" description="Tudor" evidence="9">
    <location>
        <begin position="1108"/>
        <end position="1166"/>
    </location>
</feature>
<dbReference type="Proteomes" id="UP001430953">
    <property type="component" value="Unassembled WGS sequence"/>
</dbReference>
<dbReference type="PANTHER" id="PTHR16442">
    <property type="entry name" value="RING FINGER PROTEIN 17"/>
    <property type="match status" value="1"/>
</dbReference>
<dbReference type="PROSITE" id="PS50865">
    <property type="entry name" value="ZF_MYND_2"/>
    <property type="match status" value="1"/>
</dbReference>
<dbReference type="AlphaFoldDB" id="A0AAW2EAR6"/>
<feature type="region of interest" description="Disordered" evidence="7">
    <location>
        <begin position="622"/>
        <end position="661"/>
    </location>
</feature>
<dbReference type="GO" id="GO:0005737">
    <property type="term" value="C:cytoplasm"/>
    <property type="evidence" value="ECO:0007669"/>
    <property type="project" value="UniProtKB-ARBA"/>
</dbReference>
<accession>A0AAW2EAR6</accession>
<keyword evidence="3" id="KW-0862">Zinc</keyword>
<organism evidence="11 12">
    <name type="scientific">Cardiocondyla obscurior</name>
    <dbReference type="NCBI Taxonomy" id="286306"/>
    <lineage>
        <taxon>Eukaryota</taxon>
        <taxon>Metazoa</taxon>
        <taxon>Ecdysozoa</taxon>
        <taxon>Arthropoda</taxon>
        <taxon>Hexapoda</taxon>
        <taxon>Insecta</taxon>
        <taxon>Pterygota</taxon>
        <taxon>Neoptera</taxon>
        <taxon>Endopterygota</taxon>
        <taxon>Hymenoptera</taxon>
        <taxon>Apocrita</taxon>
        <taxon>Aculeata</taxon>
        <taxon>Formicoidea</taxon>
        <taxon>Formicidae</taxon>
        <taxon>Myrmicinae</taxon>
        <taxon>Cardiocondyla</taxon>
    </lineage>
</organism>
<dbReference type="Gene3D" id="3.30.70.330">
    <property type="match status" value="1"/>
</dbReference>
<protein>
    <recommendedName>
        <fullName evidence="13">Tudor domain-containing protein 1</fullName>
    </recommendedName>
</protein>
<evidence type="ECO:0000256" key="6">
    <source>
        <dbReference type="PROSITE-ProRule" id="PRU00176"/>
    </source>
</evidence>
<feature type="region of interest" description="Disordered" evidence="7">
    <location>
        <begin position="283"/>
        <end position="304"/>
    </location>
</feature>